<feature type="compositionally biased region" description="Polar residues" evidence="1">
    <location>
        <begin position="13"/>
        <end position="29"/>
    </location>
</feature>
<gene>
    <name evidence="2" type="ORF">CPB83DRAFT_861080</name>
</gene>
<proteinExistence type="predicted"/>
<name>A0A9P6E8Q2_9AGAR</name>
<organism evidence="2 3">
    <name type="scientific">Crepidotus variabilis</name>
    <dbReference type="NCBI Taxonomy" id="179855"/>
    <lineage>
        <taxon>Eukaryota</taxon>
        <taxon>Fungi</taxon>
        <taxon>Dikarya</taxon>
        <taxon>Basidiomycota</taxon>
        <taxon>Agaricomycotina</taxon>
        <taxon>Agaricomycetes</taxon>
        <taxon>Agaricomycetidae</taxon>
        <taxon>Agaricales</taxon>
        <taxon>Agaricineae</taxon>
        <taxon>Crepidotaceae</taxon>
        <taxon>Crepidotus</taxon>
    </lineage>
</organism>
<keyword evidence="3" id="KW-1185">Reference proteome</keyword>
<dbReference type="EMBL" id="MU157897">
    <property type="protein sequence ID" value="KAF9524530.1"/>
    <property type="molecule type" value="Genomic_DNA"/>
</dbReference>
<feature type="region of interest" description="Disordered" evidence="1">
    <location>
        <begin position="1"/>
        <end position="34"/>
    </location>
</feature>
<evidence type="ECO:0000313" key="3">
    <source>
        <dbReference type="Proteomes" id="UP000807306"/>
    </source>
</evidence>
<reference evidence="2" key="1">
    <citation type="submission" date="2020-11" db="EMBL/GenBank/DDBJ databases">
        <authorList>
            <consortium name="DOE Joint Genome Institute"/>
            <person name="Ahrendt S."/>
            <person name="Riley R."/>
            <person name="Andreopoulos W."/>
            <person name="Labutti K."/>
            <person name="Pangilinan J."/>
            <person name="Ruiz-Duenas F.J."/>
            <person name="Barrasa J.M."/>
            <person name="Sanchez-Garcia M."/>
            <person name="Camarero S."/>
            <person name="Miyauchi S."/>
            <person name="Serrano A."/>
            <person name="Linde D."/>
            <person name="Babiker R."/>
            <person name="Drula E."/>
            <person name="Ayuso-Fernandez I."/>
            <person name="Pacheco R."/>
            <person name="Padilla G."/>
            <person name="Ferreira P."/>
            <person name="Barriuso J."/>
            <person name="Kellner H."/>
            <person name="Castanera R."/>
            <person name="Alfaro M."/>
            <person name="Ramirez L."/>
            <person name="Pisabarro A.G."/>
            <person name="Kuo A."/>
            <person name="Tritt A."/>
            <person name="Lipzen A."/>
            <person name="He G."/>
            <person name="Yan M."/>
            <person name="Ng V."/>
            <person name="Cullen D."/>
            <person name="Martin F."/>
            <person name="Rosso M.-N."/>
            <person name="Henrissat B."/>
            <person name="Hibbett D."/>
            <person name="Martinez A.T."/>
            <person name="Grigoriev I.V."/>
        </authorList>
    </citation>
    <scope>NUCLEOTIDE SEQUENCE</scope>
    <source>
        <strain evidence="2">CBS 506.95</strain>
    </source>
</reference>
<accession>A0A9P6E8Q2</accession>
<comment type="caution">
    <text evidence="2">The sequence shown here is derived from an EMBL/GenBank/DDBJ whole genome shotgun (WGS) entry which is preliminary data.</text>
</comment>
<dbReference type="Proteomes" id="UP000807306">
    <property type="component" value="Unassembled WGS sequence"/>
</dbReference>
<sequence>MGNVAALEPEISLLSQNGDSAPSQPQRVNAATPVPQRPLLGRLNKEQERAHTIVERNAISALSLVLKKRQTIGSTEDDDSGAWRYWKIHIDPRYCRNI</sequence>
<dbReference type="AlphaFoldDB" id="A0A9P6E8Q2"/>
<evidence type="ECO:0000313" key="2">
    <source>
        <dbReference type="EMBL" id="KAF9524530.1"/>
    </source>
</evidence>
<protein>
    <submittedName>
        <fullName evidence="2">Uncharacterized protein</fullName>
    </submittedName>
</protein>
<evidence type="ECO:0000256" key="1">
    <source>
        <dbReference type="SAM" id="MobiDB-lite"/>
    </source>
</evidence>